<keyword evidence="8 10" id="KW-0675">Receptor</keyword>
<dbReference type="Proteomes" id="UP000504618">
    <property type="component" value="Unplaced"/>
</dbReference>
<evidence type="ECO:0000256" key="10">
    <source>
        <dbReference type="RuleBase" id="RU351113"/>
    </source>
</evidence>
<dbReference type="GO" id="GO:0004984">
    <property type="term" value="F:olfactory receptor activity"/>
    <property type="evidence" value="ECO:0007669"/>
    <property type="project" value="InterPro"/>
</dbReference>
<evidence type="ECO:0000313" key="12">
    <source>
        <dbReference type="RefSeq" id="XP_024870027.1"/>
    </source>
</evidence>
<evidence type="ECO:0000256" key="7">
    <source>
        <dbReference type="ARBA" id="ARBA00023136"/>
    </source>
</evidence>
<evidence type="ECO:0000256" key="3">
    <source>
        <dbReference type="ARBA" id="ARBA00022606"/>
    </source>
</evidence>
<keyword evidence="9 10" id="KW-0807">Transducer</keyword>
<evidence type="ECO:0000256" key="9">
    <source>
        <dbReference type="ARBA" id="ARBA00023224"/>
    </source>
</evidence>
<dbReference type="GO" id="GO:0007165">
    <property type="term" value="P:signal transduction"/>
    <property type="evidence" value="ECO:0007669"/>
    <property type="project" value="UniProtKB-KW"/>
</dbReference>
<sequence>MHHVDQFFRKSCYSNIRILLLACGIWPFQALSKRYALYIWFTLLFGSGISFEMLCMIKVWPDFFEVFDCLSMLFFAIASTIKLIYTVYKLPKIKMLLMDIQEHWCSPKSNQEAKILRSYVLFARRFGYVYSTIILGHAVLFAFTPLMTRFSYNKEDTSNKTQDAQTESAHHINYMLDLQMQYIPLLIQGGLCEFFYTLILTSFNILYLTCVQHCCGLFEALKYHLENAFKLENNDDDIMTMQNKYYLNIAYSVRRHTEAIQFATAIESLYRLPFFMQMTVNVSLLSIVGFQVITNTENINRLMPYGTYLSGLLLNTFFENWQGQNIIDCNEKVYDSAYKIKWYKMPIMSQKLLIMIMMRSRKPLTITAGKVLVLSYVTYNMAMRTGFSYLMLLRSMQ</sequence>
<keyword evidence="4 10" id="KW-0812">Transmembrane</keyword>
<dbReference type="GeneID" id="112453476"/>
<feature type="transmembrane region" description="Helical" evidence="10">
    <location>
        <begin position="364"/>
        <end position="382"/>
    </location>
</feature>
<dbReference type="InterPro" id="IPR004117">
    <property type="entry name" value="7tm6_olfct_rcpt"/>
</dbReference>
<reference evidence="12" key="1">
    <citation type="submission" date="2025-08" db="UniProtKB">
        <authorList>
            <consortium name="RefSeq"/>
        </authorList>
    </citation>
    <scope>IDENTIFICATION</scope>
    <source>
        <tissue evidence="12">Whole body</tissue>
    </source>
</reference>
<evidence type="ECO:0000256" key="2">
    <source>
        <dbReference type="ARBA" id="ARBA00022475"/>
    </source>
</evidence>
<dbReference type="OrthoDB" id="7546827at2759"/>
<comment type="subcellular location">
    <subcellularLocation>
        <location evidence="1 10">Cell membrane</location>
        <topology evidence="1 10">Multi-pass membrane protein</topology>
    </subcellularLocation>
</comment>
<evidence type="ECO:0000313" key="11">
    <source>
        <dbReference type="Proteomes" id="UP000504618"/>
    </source>
</evidence>
<comment type="similarity">
    <text evidence="10">Belongs to the insect chemoreceptor superfamily. Heteromeric odorant receptor channel (TC 1.A.69) family.</text>
</comment>
<evidence type="ECO:0000256" key="5">
    <source>
        <dbReference type="ARBA" id="ARBA00022725"/>
    </source>
</evidence>
<evidence type="ECO:0000256" key="4">
    <source>
        <dbReference type="ARBA" id="ARBA00022692"/>
    </source>
</evidence>
<name>A0A6J1PK69_9HYME</name>
<accession>A0A6J1PK69</accession>
<feature type="transmembrane region" description="Helical" evidence="10">
    <location>
        <begin position="69"/>
        <end position="88"/>
    </location>
</feature>
<proteinExistence type="inferred from homology"/>
<organism evidence="11 12">
    <name type="scientific">Temnothorax curvispinosus</name>
    <dbReference type="NCBI Taxonomy" id="300111"/>
    <lineage>
        <taxon>Eukaryota</taxon>
        <taxon>Metazoa</taxon>
        <taxon>Ecdysozoa</taxon>
        <taxon>Arthropoda</taxon>
        <taxon>Hexapoda</taxon>
        <taxon>Insecta</taxon>
        <taxon>Pterygota</taxon>
        <taxon>Neoptera</taxon>
        <taxon>Endopterygota</taxon>
        <taxon>Hymenoptera</taxon>
        <taxon>Apocrita</taxon>
        <taxon>Aculeata</taxon>
        <taxon>Formicoidea</taxon>
        <taxon>Formicidae</taxon>
        <taxon>Myrmicinae</taxon>
        <taxon>Temnothorax</taxon>
    </lineage>
</organism>
<feature type="transmembrane region" description="Helical" evidence="10">
    <location>
        <begin position="126"/>
        <end position="146"/>
    </location>
</feature>
<dbReference type="RefSeq" id="XP_024870027.1">
    <property type="nucleotide sequence ID" value="XM_025014259.1"/>
</dbReference>
<keyword evidence="11" id="KW-1185">Reference proteome</keyword>
<protein>
    <recommendedName>
        <fullName evidence="10">Odorant receptor</fullName>
    </recommendedName>
</protein>
<dbReference type="PANTHER" id="PTHR21137">
    <property type="entry name" value="ODORANT RECEPTOR"/>
    <property type="match status" value="1"/>
</dbReference>
<dbReference type="AlphaFoldDB" id="A0A6J1PK69"/>
<dbReference type="PANTHER" id="PTHR21137:SF35">
    <property type="entry name" value="ODORANT RECEPTOR 19A-RELATED"/>
    <property type="match status" value="1"/>
</dbReference>
<feature type="transmembrane region" description="Helical" evidence="10">
    <location>
        <begin position="35"/>
        <end position="57"/>
    </location>
</feature>
<evidence type="ECO:0000256" key="1">
    <source>
        <dbReference type="ARBA" id="ARBA00004651"/>
    </source>
</evidence>
<dbReference type="GO" id="GO:0005549">
    <property type="term" value="F:odorant binding"/>
    <property type="evidence" value="ECO:0007669"/>
    <property type="project" value="InterPro"/>
</dbReference>
<comment type="caution">
    <text evidence="10">Lacks conserved residue(s) required for the propagation of feature annotation.</text>
</comment>
<keyword evidence="3 10" id="KW-0716">Sensory transduction</keyword>
<evidence type="ECO:0000256" key="8">
    <source>
        <dbReference type="ARBA" id="ARBA00023170"/>
    </source>
</evidence>
<keyword evidence="5 10" id="KW-0552">Olfaction</keyword>
<gene>
    <name evidence="12" type="primary">LOC112453476</name>
</gene>
<dbReference type="GO" id="GO:0005886">
    <property type="term" value="C:plasma membrane"/>
    <property type="evidence" value="ECO:0007669"/>
    <property type="project" value="UniProtKB-SubCell"/>
</dbReference>
<evidence type="ECO:0000256" key="6">
    <source>
        <dbReference type="ARBA" id="ARBA00022989"/>
    </source>
</evidence>
<dbReference type="Pfam" id="PF02949">
    <property type="entry name" value="7tm_6"/>
    <property type="match status" value="1"/>
</dbReference>
<keyword evidence="2" id="KW-1003">Cell membrane</keyword>
<keyword evidence="7 10" id="KW-0472">Membrane</keyword>
<keyword evidence="6 10" id="KW-1133">Transmembrane helix</keyword>